<gene>
    <name evidence="2" type="ORF">PHMEG_00031568</name>
</gene>
<dbReference type="Pfam" id="PF17921">
    <property type="entry name" value="Integrase_H2C2"/>
    <property type="match status" value="1"/>
</dbReference>
<evidence type="ECO:0000313" key="3">
    <source>
        <dbReference type="Proteomes" id="UP000198211"/>
    </source>
</evidence>
<evidence type="ECO:0000259" key="1">
    <source>
        <dbReference type="Pfam" id="PF17921"/>
    </source>
</evidence>
<feature type="domain" description="Integrase zinc-binding" evidence="1">
    <location>
        <begin position="22"/>
        <end position="69"/>
    </location>
</feature>
<reference evidence="3" key="1">
    <citation type="submission" date="2017-03" db="EMBL/GenBank/DDBJ databases">
        <title>Phytopthora megakarya and P. palmivora, two closely related causual agents of cacao black pod achieved similar genome size and gene model numbers by different mechanisms.</title>
        <authorList>
            <person name="Ali S."/>
            <person name="Shao J."/>
            <person name="Larry D.J."/>
            <person name="Kronmiller B."/>
            <person name="Shen D."/>
            <person name="Strem M.D."/>
            <person name="Melnick R.L."/>
            <person name="Guiltinan M.J."/>
            <person name="Tyler B.M."/>
            <person name="Meinhardt L.W."/>
            <person name="Bailey B.A."/>
        </authorList>
    </citation>
    <scope>NUCLEOTIDE SEQUENCE [LARGE SCALE GENOMIC DNA]</scope>
    <source>
        <strain evidence="3">zdho120</strain>
    </source>
</reference>
<sequence length="113" mass="12864">MGCSSFAAKTLQRDEDRDGIVRMVVLDSLHLEGGHQGVRRKYWRIQANFHWRGLYRRVQRYVGECTDYETGKGKATGQGESPGNIQGTYPFEVISMDHISSLPKPFKWGTPNC</sequence>
<keyword evidence="2" id="KW-0548">Nucleotidyltransferase</keyword>
<dbReference type="InterPro" id="IPR041588">
    <property type="entry name" value="Integrase_H2C2"/>
</dbReference>
<dbReference type="EMBL" id="NBNE01010047">
    <property type="protein sequence ID" value="OWY97809.1"/>
    <property type="molecule type" value="Genomic_DNA"/>
</dbReference>
<name>A0A225V069_9STRA</name>
<comment type="caution">
    <text evidence="2">The sequence shown here is derived from an EMBL/GenBank/DDBJ whole genome shotgun (WGS) entry which is preliminary data.</text>
</comment>
<proteinExistence type="predicted"/>
<dbReference type="OrthoDB" id="10030726at2759"/>
<keyword evidence="2" id="KW-0808">Transferase</keyword>
<dbReference type="AlphaFoldDB" id="A0A225V069"/>
<organism evidence="2 3">
    <name type="scientific">Phytophthora megakarya</name>
    <dbReference type="NCBI Taxonomy" id="4795"/>
    <lineage>
        <taxon>Eukaryota</taxon>
        <taxon>Sar</taxon>
        <taxon>Stramenopiles</taxon>
        <taxon>Oomycota</taxon>
        <taxon>Peronosporomycetes</taxon>
        <taxon>Peronosporales</taxon>
        <taxon>Peronosporaceae</taxon>
        <taxon>Phytophthora</taxon>
    </lineage>
</organism>
<keyword evidence="3" id="KW-1185">Reference proteome</keyword>
<dbReference type="Proteomes" id="UP000198211">
    <property type="component" value="Unassembled WGS sequence"/>
</dbReference>
<evidence type="ECO:0000313" key="2">
    <source>
        <dbReference type="EMBL" id="OWY97809.1"/>
    </source>
</evidence>
<dbReference type="GO" id="GO:0003964">
    <property type="term" value="F:RNA-directed DNA polymerase activity"/>
    <property type="evidence" value="ECO:0007669"/>
    <property type="project" value="UniProtKB-KW"/>
</dbReference>
<dbReference type="Gene3D" id="1.10.340.70">
    <property type="match status" value="1"/>
</dbReference>
<accession>A0A225V069</accession>
<keyword evidence="2" id="KW-0695">RNA-directed DNA polymerase</keyword>
<protein>
    <submittedName>
        <fullName evidence="2">Reverse transcriptase</fullName>
    </submittedName>
</protein>